<organism evidence="2 3">
    <name type="scientific">Streptomyces monashensis</name>
    <dbReference type="NCBI Taxonomy" id="1678012"/>
    <lineage>
        <taxon>Bacteria</taxon>
        <taxon>Bacillati</taxon>
        <taxon>Actinomycetota</taxon>
        <taxon>Actinomycetes</taxon>
        <taxon>Kitasatosporales</taxon>
        <taxon>Streptomycetaceae</taxon>
        <taxon>Streptomyces</taxon>
    </lineage>
</organism>
<evidence type="ECO:0000313" key="3">
    <source>
        <dbReference type="Proteomes" id="UP000179642"/>
    </source>
</evidence>
<feature type="domain" description="DUF7489" evidence="1">
    <location>
        <begin position="9"/>
        <end position="73"/>
    </location>
</feature>
<gene>
    <name evidence="2" type="ORF">BIV23_35370</name>
</gene>
<comment type="caution">
    <text evidence="2">The sequence shown here is derived from an EMBL/GenBank/DDBJ whole genome shotgun (WGS) entry which is preliminary data.</text>
</comment>
<accession>A0A1S2PNT5</accession>
<evidence type="ECO:0000259" key="1">
    <source>
        <dbReference type="Pfam" id="PF24315"/>
    </source>
</evidence>
<keyword evidence="3" id="KW-1185">Reference proteome</keyword>
<dbReference type="OrthoDB" id="3481166at2"/>
<name>A0A1S2PNT5_9ACTN</name>
<protein>
    <recommendedName>
        <fullName evidence="1">DUF7489 domain-containing protein</fullName>
    </recommendedName>
</protein>
<dbReference type="RefSeq" id="WP_071385051.1">
    <property type="nucleotide sequence ID" value="NZ_MLYO01000066.1"/>
</dbReference>
<dbReference type="InterPro" id="IPR055912">
    <property type="entry name" value="DUF7489"/>
</dbReference>
<sequence length="76" mass="8590">MFKSRKVHEEDAWDGIVIDKTRKAPDGSNLYHYVEVRLQDSTTKKARIDKVLWESLAIGDRLVKEAGTATPAKAHP</sequence>
<dbReference type="Pfam" id="PF24315">
    <property type="entry name" value="DUF7489"/>
    <property type="match status" value="1"/>
</dbReference>
<dbReference type="AlphaFoldDB" id="A0A1S2PNT5"/>
<dbReference type="EMBL" id="MLYO01000066">
    <property type="protein sequence ID" value="OIJ95180.1"/>
    <property type="molecule type" value="Genomic_DNA"/>
</dbReference>
<reference evidence="2 3" key="1">
    <citation type="submission" date="2016-10" db="EMBL/GenBank/DDBJ databases">
        <title>Genome sequence of Streptomyces sp. MUSC 1.</title>
        <authorList>
            <person name="Lee L.-H."/>
            <person name="Ser H.-L."/>
            <person name="Law J.W.-F."/>
        </authorList>
    </citation>
    <scope>NUCLEOTIDE SEQUENCE [LARGE SCALE GENOMIC DNA]</scope>
    <source>
        <strain evidence="2 3">MUSC 1</strain>
    </source>
</reference>
<proteinExistence type="predicted"/>
<evidence type="ECO:0000313" key="2">
    <source>
        <dbReference type="EMBL" id="OIJ95180.1"/>
    </source>
</evidence>
<dbReference type="Proteomes" id="UP000179642">
    <property type="component" value="Unassembled WGS sequence"/>
</dbReference>